<name>A0A3Q3B4D9_KRYMA</name>
<dbReference type="PANTHER" id="PTHR10903:SF62">
    <property type="entry name" value="GTPASE IMAP FAMILY MEMBER 4-LIKE-RELATED"/>
    <property type="match status" value="1"/>
</dbReference>
<keyword evidence="3" id="KW-0342">GTP-binding</keyword>
<feature type="transmembrane region" description="Helical" evidence="6">
    <location>
        <begin position="315"/>
        <end position="337"/>
    </location>
</feature>
<feature type="domain" description="AIG1-type G" evidence="7">
    <location>
        <begin position="4"/>
        <end position="213"/>
    </location>
</feature>
<keyword evidence="9" id="KW-1185">Reference proteome</keyword>
<dbReference type="InterPro" id="IPR006703">
    <property type="entry name" value="G_AIG1"/>
</dbReference>
<dbReference type="GeneID" id="108248854"/>
<dbReference type="GeneTree" id="ENSGT01150000286992"/>
<evidence type="ECO:0000259" key="7">
    <source>
        <dbReference type="PROSITE" id="PS51720"/>
    </source>
</evidence>
<reference evidence="8" key="2">
    <citation type="submission" date="2025-09" db="UniProtKB">
        <authorList>
            <consortium name="Ensembl"/>
        </authorList>
    </citation>
    <scope>IDENTIFICATION</scope>
</reference>
<keyword evidence="6" id="KW-0812">Transmembrane</keyword>
<protein>
    <submittedName>
        <fullName evidence="8">GTPase IMAP family member 7-like</fullName>
    </submittedName>
</protein>
<keyword evidence="4" id="KW-0175">Coiled coil</keyword>
<dbReference type="Gene3D" id="3.40.50.300">
    <property type="entry name" value="P-loop containing nucleotide triphosphate hydrolases"/>
    <property type="match status" value="1"/>
</dbReference>
<sequence>MNETATVRMVLLGKTGAGKSSLANTILGEQKFTVNHSINSETRECQAMTKSVGGRNLTVIDTPGFFDTDRPEEELKREIVRCITECAPGPHAFLIVLKIEKFTEHEQAVIEKICTYFSNDILKHAVIVFTHGDQLSAEMNVKEFVSQNKLVSELVKKCGERCHIIDNKYWNNNPRDDYRSNQFQLKSLLQTVDTMVAANNGSCYTNEMLQAVEEEIEQEEENIRLLSGHLSEAEIREQAKVSVFESLLIRFVGIGTGVLLGAIFGVVVMVGAVINVMKSEKPIQLQKAAAASVVAVAGNTIGVIGGAAVGGAAGVAGVALITVPGAFAATGAVRGALIGNDEAEGAKTPKEAAQKTLQAVKNEAQIYLNKANKAWNNLVQPESKTSDGEEEKSLLKSDNKVV</sequence>
<dbReference type="OMA" id="MDNKYWN"/>
<evidence type="ECO:0000256" key="4">
    <source>
        <dbReference type="SAM" id="Coils"/>
    </source>
</evidence>
<evidence type="ECO:0000313" key="9">
    <source>
        <dbReference type="Proteomes" id="UP000264800"/>
    </source>
</evidence>
<dbReference type="OrthoDB" id="425923at2759"/>
<keyword evidence="6" id="KW-1133">Transmembrane helix</keyword>
<dbReference type="PANTHER" id="PTHR10903">
    <property type="entry name" value="GTPASE, IMAP FAMILY MEMBER-RELATED"/>
    <property type="match status" value="1"/>
</dbReference>
<keyword evidence="2" id="KW-0547">Nucleotide-binding</keyword>
<feature type="transmembrane region" description="Helical" evidence="6">
    <location>
        <begin position="288"/>
        <end position="309"/>
    </location>
</feature>
<accession>A0A3Q3B4D9</accession>
<dbReference type="GO" id="GO:0005525">
    <property type="term" value="F:GTP binding"/>
    <property type="evidence" value="ECO:0007669"/>
    <property type="project" value="UniProtKB-KW"/>
</dbReference>
<evidence type="ECO:0000256" key="5">
    <source>
        <dbReference type="SAM" id="MobiDB-lite"/>
    </source>
</evidence>
<dbReference type="Ensembl" id="ENSKMAT00000019225.1">
    <property type="protein sequence ID" value="ENSKMAP00000018964.1"/>
    <property type="gene ID" value="ENSKMAG00000014098.1"/>
</dbReference>
<dbReference type="STRING" id="37003.ENSKMAP00000018964"/>
<comment type="similarity">
    <text evidence="1">Belongs to the TRAFAC class TrmE-Era-EngA-EngB-Septin-like GTPase superfamily. AIG1/Toc34/Toc159-like paraseptin GTPase family. IAN subfamily.</text>
</comment>
<dbReference type="AlphaFoldDB" id="A0A3Q3B4D9"/>
<reference evidence="8" key="1">
    <citation type="submission" date="2025-08" db="UniProtKB">
        <authorList>
            <consortium name="Ensembl"/>
        </authorList>
    </citation>
    <scope>IDENTIFICATION</scope>
</reference>
<dbReference type="FunFam" id="3.40.50.300:FF:000366">
    <property type="entry name" value="GTPase, IMAP family member 2"/>
    <property type="match status" value="1"/>
</dbReference>
<keyword evidence="6" id="KW-0472">Membrane</keyword>
<dbReference type="RefSeq" id="XP_017293365.1">
    <property type="nucleotide sequence ID" value="XM_017437876.3"/>
</dbReference>
<evidence type="ECO:0000313" key="8">
    <source>
        <dbReference type="Ensembl" id="ENSKMAP00000018964.1"/>
    </source>
</evidence>
<dbReference type="CDD" id="cd01852">
    <property type="entry name" value="AIG1"/>
    <property type="match status" value="1"/>
</dbReference>
<feature type="transmembrane region" description="Helical" evidence="6">
    <location>
        <begin position="247"/>
        <end position="276"/>
    </location>
</feature>
<evidence type="ECO:0000256" key="1">
    <source>
        <dbReference type="ARBA" id="ARBA00008535"/>
    </source>
</evidence>
<dbReference type="InterPro" id="IPR027417">
    <property type="entry name" value="P-loop_NTPase"/>
</dbReference>
<dbReference type="Pfam" id="PF04548">
    <property type="entry name" value="AIG1"/>
    <property type="match status" value="1"/>
</dbReference>
<dbReference type="Proteomes" id="UP000264800">
    <property type="component" value="Unplaced"/>
</dbReference>
<organism evidence="8 9">
    <name type="scientific">Kryptolebias marmoratus</name>
    <name type="common">Mangrove killifish</name>
    <name type="synonym">Rivulus marmoratus</name>
    <dbReference type="NCBI Taxonomy" id="37003"/>
    <lineage>
        <taxon>Eukaryota</taxon>
        <taxon>Metazoa</taxon>
        <taxon>Chordata</taxon>
        <taxon>Craniata</taxon>
        <taxon>Vertebrata</taxon>
        <taxon>Euteleostomi</taxon>
        <taxon>Actinopterygii</taxon>
        <taxon>Neopterygii</taxon>
        <taxon>Teleostei</taxon>
        <taxon>Neoteleostei</taxon>
        <taxon>Acanthomorphata</taxon>
        <taxon>Ovalentaria</taxon>
        <taxon>Atherinomorphae</taxon>
        <taxon>Cyprinodontiformes</taxon>
        <taxon>Rivulidae</taxon>
        <taxon>Kryptolebias</taxon>
    </lineage>
</organism>
<evidence type="ECO:0000256" key="2">
    <source>
        <dbReference type="ARBA" id="ARBA00022741"/>
    </source>
</evidence>
<feature type="compositionally biased region" description="Basic and acidic residues" evidence="5">
    <location>
        <begin position="384"/>
        <end position="402"/>
    </location>
</feature>
<feature type="coiled-coil region" evidence="4">
    <location>
        <begin position="209"/>
        <end position="236"/>
    </location>
</feature>
<dbReference type="SUPFAM" id="SSF52540">
    <property type="entry name" value="P-loop containing nucleoside triphosphate hydrolases"/>
    <property type="match status" value="1"/>
</dbReference>
<evidence type="ECO:0000256" key="6">
    <source>
        <dbReference type="SAM" id="Phobius"/>
    </source>
</evidence>
<dbReference type="InterPro" id="IPR045058">
    <property type="entry name" value="GIMA/IAN/Toc"/>
</dbReference>
<proteinExistence type="inferred from homology"/>
<dbReference type="KEGG" id="kmr:108248854"/>
<evidence type="ECO:0000256" key="3">
    <source>
        <dbReference type="ARBA" id="ARBA00023134"/>
    </source>
</evidence>
<dbReference type="PROSITE" id="PS51720">
    <property type="entry name" value="G_AIG1"/>
    <property type="match status" value="1"/>
</dbReference>
<feature type="region of interest" description="Disordered" evidence="5">
    <location>
        <begin position="378"/>
        <end position="402"/>
    </location>
</feature>